<dbReference type="InterPro" id="IPR015590">
    <property type="entry name" value="Aldehyde_DH_dom"/>
</dbReference>
<dbReference type="SMART" id="SM00382">
    <property type="entry name" value="AAA"/>
    <property type="match status" value="1"/>
</dbReference>
<dbReference type="Pfam" id="PF12698">
    <property type="entry name" value="ABC2_membrane_3"/>
    <property type="match status" value="1"/>
</dbReference>
<evidence type="ECO:0000259" key="11">
    <source>
        <dbReference type="PROSITE" id="PS50893"/>
    </source>
</evidence>
<dbReference type="PANTHER" id="PTHR43570">
    <property type="entry name" value="ALDEHYDE DEHYDROGENASE"/>
    <property type="match status" value="1"/>
</dbReference>
<comment type="subcellular location">
    <subcellularLocation>
        <location evidence="1">Membrane</location>
        <topology evidence="1">Multi-pass membrane protein</topology>
    </subcellularLocation>
</comment>
<keyword evidence="4" id="KW-0547">Nucleotide-binding</keyword>
<evidence type="ECO:0000256" key="4">
    <source>
        <dbReference type="ARBA" id="ARBA00022741"/>
    </source>
</evidence>
<dbReference type="PANTHER" id="PTHR43570:SF16">
    <property type="entry name" value="ALDEHYDE DEHYDROGENASE TYPE III, ISOFORM Q"/>
    <property type="match status" value="1"/>
</dbReference>
<dbReference type="InterPro" id="IPR012394">
    <property type="entry name" value="Aldehyde_DH_NAD(P)"/>
</dbReference>
<evidence type="ECO:0000259" key="12">
    <source>
        <dbReference type="PROSITE" id="PS51012"/>
    </source>
</evidence>
<keyword evidence="8" id="KW-0520">NAD</keyword>
<dbReference type="OrthoDB" id="10255969at2759"/>
<proteinExistence type="inferred from homology"/>
<dbReference type="EMBL" id="JAACXV010000183">
    <property type="protein sequence ID" value="KAF7282236.1"/>
    <property type="molecule type" value="Genomic_DNA"/>
</dbReference>
<sequence>MGSTLEAVEGLDVDPVKPERCSEFQTNFCCIYEETKRTMSKVSGMSIISVESVLEPQDALNIVSKTRQEFNTGVTRSYEFRAKQLKNLERFLRENEQEIADALYLDFRKPPHETYTLEVDVILGSVKNTLKHLKEWMCPEKPSKGLINILDQVRIYSDPLGVVLIIGAWNYPIYLTLGPLIGAIAGGNCCILKPSEIARHTAQLLYNKLPQYLDKSCFLVFLGGIPETTDLLNQRFDYVFFTGSPQVGRIVYCAAANNLTPCTLELGGKCPTYIDETADIRTATRRILWGKLVNCGQTCVAPDYVLCNKLVEEKFIHHANILLKEFYGDDIKESKDFARIIGSKYFHRLTNLIRNAKVAIGGETNAENLYISPTILIDVKPEDEVMKEEIFGPILPILTINDPEEAIKFINQRDKPLAMYIFTMKRLVQDLFLNGTSCGGVCVNDTLVHLAVENLPFGGVGNSGMGSYHGKNSFDTFVHKKSVLFKNLRRNHNQLKSRVRIFYIVRKTSVTLCGVYPFYVVYLSLPFHYLEMDPNAAVCVRDLVKCYGEKRILDGLCMNVARGTIYGLLGASGCGKTTLLSCIVGRKSIQSGEIWVLGGTPGEKGSGVPGPGVGYMPQDIALVGEFTVKDAVFYFGRLLKMDDKVIKERFRHLSKLLELPPDDRFIKNCSGGQQRRVSFAAAMVHKPELLILDEPTVGVDPVLRERIWDYLVETVRSDKIAVIITTHYIEEAKQADRIGLMRGGKLLAEESPARLLTFFQTETLEEAFLILSRKQEEGRLNNVMENIIKDNEQNGIEPAGSVTSVATFDIAYGSKDELTTVRKTTKIKKDKTSLDGSRIKSLLDKNWKQFYRNITGIIFLLFFPLLQTWCVVNGVGGDVRDLKLGIVNDETMTTSCPDFNINGSAEPYGYGECHFYNLSCRFLDYLDHPMINKIYYKDISQAKVDIQHGTLTGVLYMAKNFTKSYEERIYEGKDAESWLADFGEIKAYLDMSNRQIGATLKYKLYELFYDFQEDLFTQCNWTKRLGNMPIRKHFIFGNEDEPYTIYMIPGTIITMLFFMGATMTSQIIITDRKEGVWDRSIVAGVTSLEITLTHFLIQAAVVLVQTMEILILIFGVYRYSFIGNPVLIIFIAYCAGICGMAYGFWVSAICGDHSQANISVSGGFLPMMLLSGLIWPTEAMPIGLRIFAKCLPFTLIIESMRNVIKKGWALWDVQILQGVGICMFWIVFFGIISIWMIKLKR</sequence>
<dbReference type="InterPro" id="IPR003593">
    <property type="entry name" value="AAA+_ATPase"/>
</dbReference>
<dbReference type="SUPFAM" id="SSF52540">
    <property type="entry name" value="P-loop containing nucleoside triphosphate hydrolases"/>
    <property type="match status" value="1"/>
</dbReference>
<dbReference type="Proteomes" id="UP000625711">
    <property type="component" value="Unassembled WGS sequence"/>
</dbReference>
<keyword evidence="5" id="KW-0067">ATP-binding</keyword>
<dbReference type="AlphaFoldDB" id="A0A834MF97"/>
<dbReference type="GO" id="GO:0004029">
    <property type="term" value="F:aldehyde dehydrogenase (NAD+) activity"/>
    <property type="evidence" value="ECO:0007669"/>
    <property type="project" value="TreeGrafter"/>
</dbReference>
<dbReference type="InterPro" id="IPR047817">
    <property type="entry name" value="ABC2_TM_bact-type"/>
</dbReference>
<keyword evidence="7" id="KW-0560">Oxidoreductase</keyword>
<dbReference type="PROSITE" id="PS51012">
    <property type="entry name" value="ABC_TM2"/>
    <property type="match status" value="1"/>
</dbReference>
<keyword evidence="14" id="KW-1185">Reference proteome</keyword>
<dbReference type="PROSITE" id="PS00070">
    <property type="entry name" value="ALDEHYDE_DEHYDR_CYS"/>
    <property type="match status" value="1"/>
</dbReference>
<reference evidence="13" key="1">
    <citation type="submission" date="2020-08" db="EMBL/GenBank/DDBJ databases">
        <title>Genome sequencing and assembly of the red palm weevil Rhynchophorus ferrugineus.</title>
        <authorList>
            <person name="Dias G.B."/>
            <person name="Bergman C.M."/>
            <person name="Manee M."/>
        </authorList>
    </citation>
    <scope>NUCLEOTIDE SEQUENCE</scope>
    <source>
        <strain evidence="13">AA-2017</strain>
        <tissue evidence="13">Whole larva</tissue>
    </source>
</reference>
<gene>
    <name evidence="13" type="ORF">GWI33_003035</name>
</gene>
<dbReference type="Gene3D" id="3.40.605.10">
    <property type="entry name" value="Aldehyde Dehydrogenase, Chain A, domain 1"/>
    <property type="match status" value="1"/>
</dbReference>
<keyword evidence="6 10" id="KW-1133">Transmembrane helix</keyword>
<feature type="transmembrane region" description="Helical" evidence="10">
    <location>
        <begin position="1215"/>
        <end position="1237"/>
    </location>
</feature>
<evidence type="ECO:0000256" key="6">
    <source>
        <dbReference type="ARBA" id="ARBA00022989"/>
    </source>
</evidence>
<feature type="transmembrane region" description="Helical" evidence="10">
    <location>
        <begin position="1158"/>
        <end position="1175"/>
    </location>
</feature>
<feature type="domain" description="ABC transporter" evidence="11">
    <location>
        <begin position="538"/>
        <end position="768"/>
    </location>
</feature>
<evidence type="ECO:0000313" key="14">
    <source>
        <dbReference type="Proteomes" id="UP000625711"/>
    </source>
</evidence>
<dbReference type="GO" id="GO:0005524">
    <property type="term" value="F:ATP binding"/>
    <property type="evidence" value="ECO:0007669"/>
    <property type="project" value="UniProtKB-KW"/>
</dbReference>
<dbReference type="FunFam" id="3.40.309.10:FF:000003">
    <property type="entry name" value="Aldehyde dehydrogenase"/>
    <property type="match status" value="1"/>
</dbReference>
<keyword evidence="9 10" id="KW-0472">Membrane</keyword>
<dbReference type="InterPro" id="IPR016160">
    <property type="entry name" value="Ald_DH_CS_CYS"/>
</dbReference>
<dbReference type="InterPro" id="IPR016163">
    <property type="entry name" value="Ald_DH_C"/>
</dbReference>
<dbReference type="SUPFAM" id="SSF53720">
    <property type="entry name" value="ALDH-like"/>
    <property type="match status" value="1"/>
</dbReference>
<feature type="domain" description="ABC transmembrane type-2" evidence="12">
    <location>
        <begin position="1005"/>
        <end position="1240"/>
    </location>
</feature>
<dbReference type="Gene3D" id="3.40.309.10">
    <property type="entry name" value="Aldehyde Dehydrogenase, Chain A, domain 2"/>
    <property type="match status" value="1"/>
</dbReference>
<evidence type="ECO:0000256" key="9">
    <source>
        <dbReference type="ARBA" id="ARBA00023136"/>
    </source>
</evidence>
<evidence type="ECO:0000256" key="3">
    <source>
        <dbReference type="ARBA" id="ARBA00022692"/>
    </source>
</evidence>
<evidence type="ECO:0000313" key="13">
    <source>
        <dbReference type="EMBL" id="KAF7282236.1"/>
    </source>
</evidence>
<evidence type="ECO:0000256" key="7">
    <source>
        <dbReference type="ARBA" id="ARBA00023002"/>
    </source>
</evidence>
<dbReference type="InterPro" id="IPR027417">
    <property type="entry name" value="P-loop_NTPase"/>
</dbReference>
<keyword evidence="3 10" id="KW-0812">Transmembrane</keyword>
<dbReference type="InterPro" id="IPR017871">
    <property type="entry name" value="ABC_transporter-like_CS"/>
</dbReference>
<name>A0A834MF97_RHYFE</name>
<dbReference type="FunFam" id="3.40.605.10:FF:000004">
    <property type="entry name" value="Aldehyde dehydrogenase"/>
    <property type="match status" value="1"/>
</dbReference>
<feature type="transmembrane region" description="Helical" evidence="10">
    <location>
        <begin position="1090"/>
        <end position="1114"/>
    </location>
</feature>
<comment type="similarity">
    <text evidence="2">Belongs to the aldehyde dehydrogenase family.</text>
</comment>
<dbReference type="PROSITE" id="PS00211">
    <property type="entry name" value="ABC_TRANSPORTER_1"/>
    <property type="match status" value="1"/>
</dbReference>
<dbReference type="InterPro" id="IPR003439">
    <property type="entry name" value="ABC_transporter-like_ATP-bd"/>
</dbReference>
<dbReference type="InterPro" id="IPR013525">
    <property type="entry name" value="ABC2_TM"/>
</dbReference>
<evidence type="ECO:0000256" key="1">
    <source>
        <dbReference type="ARBA" id="ARBA00004141"/>
    </source>
</evidence>
<dbReference type="InterPro" id="IPR016161">
    <property type="entry name" value="Ald_DH/histidinol_DH"/>
</dbReference>
<dbReference type="GO" id="GO:0005737">
    <property type="term" value="C:cytoplasm"/>
    <property type="evidence" value="ECO:0007669"/>
    <property type="project" value="TreeGrafter"/>
</dbReference>
<dbReference type="GO" id="GO:0006081">
    <property type="term" value="P:aldehyde metabolic process"/>
    <property type="evidence" value="ECO:0007669"/>
    <property type="project" value="InterPro"/>
</dbReference>
<feature type="transmembrane region" description="Helical" evidence="10">
    <location>
        <begin position="1126"/>
        <end position="1146"/>
    </location>
</feature>
<dbReference type="InterPro" id="IPR016162">
    <property type="entry name" value="Ald_DH_N"/>
</dbReference>
<dbReference type="Pfam" id="PF00171">
    <property type="entry name" value="Aldedh"/>
    <property type="match status" value="1"/>
</dbReference>
<dbReference type="Gene3D" id="3.40.50.300">
    <property type="entry name" value="P-loop containing nucleotide triphosphate hydrolases"/>
    <property type="match status" value="1"/>
</dbReference>
<accession>A0A834MF97</accession>
<dbReference type="PROSITE" id="PS50893">
    <property type="entry name" value="ABC_TRANSPORTER_2"/>
    <property type="match status" value="1"/>
</dbReference>
<evidence type="ECO:0000256" key="10">
    <source>
        <dbReference type="SAM" id="Phobius"/>
    </source>
</evidence>
<dbReference type="GO" id="GO:0016887">
    <property type="term" value="F:ATP hydrolysis activity"/>
    <property type="evidence" value="ECO:0007669"/>
    <property type="project" value="InterPro"/>
</dbReference>
<organism evidence="13 14">
    <name type="scientific">Rhynchophorus ferrugineus</name>
    <name type="common">Red palm weevil</name>
    <name type="synonym">Curculio ferrugineus</name>
    <dbReference type="NCBI Taxonomy" id="354439"/>
    <lineage>
        <taxon>Eukaryota</taxon>
        <taxon>Metazoa</taxon>
        <taxon>Ecdysozoa</taxon>
        <taxon>Arthropoda</taxon>
        <taxon>Hexapoda</taxon>
        <taxon>Insecta</taxon>
        <taxon>Pterygota</taxon>
        <taxon>Neoptera</taxon>
        <taxon>Endopterygota</taxon>
        <taxon>Coleoptera</taxon>
        <taxon>Polyphaga</taxon>
        <taxon>Cucujiformia</taxon>
        <taxon>Curculionidae</taxon>
        <taxon>Dryophthorinae</taxon>
        <taxon>Rhynchophorus</taxon>
    </lineage>
</organism>
<dbReference type="GO" id="GO:0016020">
    <property type="term" value="C:membrane"/>
    <property type="evidence" value="ECO:0007669"/>
    <property type="project" value="UniProtKB-SubCell"/>
</dbReference>
<evidence type="ECO:0000256" key="2">
    <source>
        <dbReference type="ARBA" id="ARBA00009986"/>
    </source>
</evidence>
<feature type="transmembrane region" description="Helical" evidence="10">
    <location>
        <begin position="1043"/>
        <end position="1069"/>
    </location>
</feature>
<dbReference type="Pfam" id="PF00005">
    <property type="entry name" value="ABC_tran"/>
    <property type="match status" value="1"/>
</dbReference>
<evidence type="ECO:0000256" key="5">
    <source>
        <dbReference type="ARBA" id="ARBA00022840"/>
    </source>
</evidence>
<dbReference type="CDD" id="cd03230">
    <property type="entry name" value="ABC_DR_subfamily_A"/>
    <property type="match status" value="1"/>
</dbReference>
<protein>
    <submittedName>
        <fullName evidence="13">Uncharacterized protein</fullName>
    </submittedName>
</protein>
<comment type="caution">
    <text evidence="13">The sequence shown here is derived from an EMBL/GenBank/DDBJ whole genome shotgun (WGS) entry which is preliminary data.</text>
</comment>
<evidence type="ECO:0000256" key="8">
    <source>
        <dbReference type="ARBA" id="ARBA00023027"/>
    </source>
</evidence>
<dbReference type="GO" id="GO:0140359">
    <property type="term" value="F:ABC-type transporter activity"/>
    <property type="evidence" value="ECO:0007669"/>
    <property type="project" value="InterPro"/>
</dbReference>